<dbReference type="AlphaFoldDB" id="A0A2Z6AUD8"/>
<protein>
    <submittedName>
        <fullName evidence="1">Uncharacterized protein</fullName>
    </submittedName>
</protein>
<evidence type="ECO:0000313" key="1">
    <source>
        <dbReference type="EMBL" id="BBD06847.1"/>
    </source>
</evidence>
<accession>A0A2Z6AUD8</accession>
<sequence length="125" mass="13999">MSDSHTALAGIVSRLDDIAVQIRTLEAEAEILLHEQNDPAASEYNMRRKTELLSELPEVVESLTDDLDEEMRNAVEDGVDGFAQRAMMALGQGSVFWMRNLLYPDDYEQGQPNDLERFIAGLAGR</sequence>
<gene>
    <name evidence="1" type="ORF">DFE_0121</name>
</gene>
<dbReference type="Proteomes" id="UP000269883">
    <property type="component" value="Chromosome"/>
</dbReference>
<dbReference type="OrthoDB" id="5459009at2"/>
<dbReference type="RefSeq" id="WP_126375651.1">
    <property type="nucleotide sequence ID" value="NZ_AP017378.1"/>
</dbReference>
<proteinExistence type="predicted"/>
<organism evidence="1 2">
    <name type="scientific">Desulfovibrio ferrophilus</name>
    <dbReference type="NCBI Taxonomy" id="241368"/>
    <lineage>
        <taxon>Bacteria</taxon>
        <taxon>Pseudomonadati</taxon>
        <taxon>Thermodesulfobacteriota</taxon>
        <taxon>Desulfovibrionia</taxon>
        <taxon>Desulfovibrionales</taxon>
        <taxon>Desulfovibrionaceae</taxon>
        <taxon>Desulfovibrio</taxon>
    </lineage>
</organism>
<name>A0A2Z6AUD8_9BACT</name>
<keyword evidence="2" id="KW-1185">Reference proteome</keyword>
<evidence type="ECO:0000313" key="2">
    <source>
        <dbReference type="Proteomes" id="UP000269883"/>
    </source>
</evidence>
<reference evidence="1 2" key="1">
    <citation type="journal article" date="2018" name="Sci. Adv.">
        <title>Multi-heme cytochromes provide a pathway for survival in energy-limited environments.</title>
        <authorList>
            <person name="Deng X."/>
            <person name="Dohmae N."/>
            <person name="Nealson K.H."/>
            <person name="Hashimoto K."/>
            <person name="Okamoto A."/>
        </authorList>
    </citation>
    <scope>NUCLEOTIDE SEQUENCE [LARGE SCALE GENOMIC DNA]</scope>
    <source>
        <strain evidence="1 2">IS5</strain>
    </source>
</reference>
<dbReference type="KEGG" id="dfl:DFE_0121"/>
<dbReference type="EMBL" id="AP017378">
    <property type="protein sequence ID" value="BBD06847.1"/>
    <property type="molecule type" value="Genomic_DNA"/>
</dbReference>